<organism evidence="4 9">
    <name type="scientific">Cafeteria roenbergensis</name>
    <name type="common">Marine flagellate</name>
    <dbReference type="NCBI Taxonomy" id="33653"/>
    <lineage>
        <taxon>Eukaryota</taxon>
        <taxon>Sar</taxon>
        <taxon>Stramenopiles</taxon>
        <taxon>Bigyra</taxon>
        <taxon>Opalozoa</taxon>
        <taxon>Bicosoecida</taxon>
        <taxon>Cafeteriaceae</taxon>
        <taxon>Cafeteria</taxon>
    </lineage>
</organism>
<dbReference type="EMBL" id="VLTL01000066">
    <property type="protein sequence ID" value="KAA0163393.1"/>
    <property type="molecule type" value="Genomic_DNA"/>
</dbReference>
<comment type="similarity">
    <text evidence="2">Belongs to the peroxidase family.</text>
</comment>
<evidence type="ECO:0000313" key="5">
    <source>
        <dbReference type="EMBL" id="KAA0163393.1"/>
    </source>
</evidence>
<feature type="domain" description="Plant heme peroxidase family profile" evidence="3">
    <location>
        <begin position="90"/>
        <end position="249"/>
    </location>
</feature>
<dbReference type="EMBL" id="VLTO01000009">
    <property type="protein sequence ID" value="KAA0176236.1"/>
    <property type="molecule type" value="Genomic_DNA"/>
</dbReference>
<dbReference type="Proteomes" id="UP000323011">
    <property type="component" value="Unassembled WGS sequence"/>
</dbReference>
<dbReference type="Proteomes" id="UP000325113">
    <property type="component" value="Unassembled WGS sequence"/>
</dbReference>
<dbReference type="InterPro" id="IPR002207">
    <property type="entry name" value="Peroxidase_I"/>
</dbReference>
<evidence type="ECO:0000313" key="9">
    <source>
        <dbReference type="Proteomes" id="UP000323011"/>
    </source>
</evidence>
<dbReference type="PROSITE" id="PS50873">
    <property type="entry name" value="PEROXIDASE_4"/>
    <property type="match status" value="1"/>
</dbReference>
<dbReference type="Proteomes" id="UP000322899">
    <property type="component" value="Unassembled WGS sequence"/>
</dbReference>
<dbReference type="EMBL" id="VLTM01000003">
    <property type="protein sequence ID" value="KAA0168071.1"/>
    <property type="molecule type" value="Genomic_DNA"/>
</dbReference>
<evidence type="ECO:0000256" key="1">
    <source>
        <dbReference type="ARBA" id="ARBA00023002"/>
    </source>
</evidence>
<proteinExistence type="inferred from homology"/>
<gene>
    <name evidence="7" type="ORF">FNF27_02293</name>
    <name evidence="5" type="ORF">FNF28_04219</name>
    <name evidence="4" type="ORF">FNF29_02442</name>
    <name evidence="6" type="ORF">FNF31_00570</name>
</gene>
<keyword evidence="1" id="KW-0560">Oxidoreductase</keyword>
<dbReference type="OrthoDB" id="2859658at2759"/>
<dbReference type="PANTHER" id="PTHR31356:SF66">
    <property type="entry name" value="CATALASE-PEROXIDASE"/>
    <property type="match status" value="1"/>
</dbReference>
<keyword evidence="9" id="KW-1185">Reference proteome</keyword>
<name>A0A5A8CNE7_CAFRO</name>
<dbReference type="GO" id="GO:0020037">
    <property type="term" value="F:heme binding"/>
    <property type="evidence" value="ECO:0007669"/>
    <property type="project" value="InterPro"/>
</dbReference>
<evidence type="ECO:0000313" key="10">
    <source>
        <dbReference type="Proteomes" id="UP000324907"/>
    </source>
</evidence>
<dbReference type="AlphaFoldDB" id="A0A5A8CNE7"/>
<protein>
    <recommendedName>
        <fullName evidence="3">Plant heme peroxidase family profile domain-containing protein</fullName>
    </recommendedName>
</protein>
<evidence type="ECO:0000259" key="3">
    <source>
        <dbReference type="PROSITE" id="PS50873"/>
    </source>
</evidence>
<dbReference type="Gene3D" id="1.10.520.10">
    <property type="match status" value="1"/>
</dbReference>
<reference evidence="8 9" key="1">
    <citation type="submission" date="2019-07" db="EMBL/GenBank/DDBJ databases">
        <title>Genomes of Cafeteria roenbergensis.</title>
        <authorList>
            <person name="Fischer M.G."/>
            <person name="Hackl T."/>
            <person name="Roman M."/>
        </authorList>
    </citation>
    <scope>NUCLEOTIDE SEQUENCE [LARGE SCALE GENOMIC DNA]</scope>
    <source>
        <strain evidence="4 9">BVI</strain>
        <strain evidence="6 11">Cflag</strain>
        <strain evidence="7 8">E4-10P</strain>
        <strain evidence="5 10">RCC970-E3</strain>
    </source>
</reference>
<evidence type="ECO:0000313" key="7">
    <source>
        <dbReference type="EMBL" id="KAA0176236.1"/>
    </source>
</evidence>
<dbReference type="PRINTS" id="PR00459">
    <property type="entry name" value="ASPEROXIDASE"/>
</dbReference>
<dbReference type="CDD" id="cd00691">
    <property type="entry name" value="ascorbate_peroxidase"/>
    <property type="match status" value="1"/>
</dbReference>
<sequence>MAAAATAATVLTDAQIAAIKADLVELYKKTPCMPIMVRLAWHDAGTFNVKDGTGGTNASIRFSEMAHAANSGLNIAIGLLEPIKAKHPEISNADLYQLASVVGIEFAGGPVIPFRSGRKDATAEECVEDGRLPDATKAADHLRDVFYRMGMNDQEIVALSGAHCLGAAHKDRSGFDGPWTEDKLKWGNDYFANIIAGGKEGLLLLPSDKALFEDEKMRPFVEKYAADLEAFNTDYVAAHTKLSELGFSA</sequence>
<dbReference type="EMBL" id="VLTN01000011">
    <property type="protein sequence ID" value="KAA0154565.1"/>
    <property type="molecule type" value="Genomic_DNA"/>
</dbReference>
<dbReference type="InterPro" id="IPR010255">
    <property type="entry name" value="Haem_peroxidase_sf"/>
</dbReference>
<dbReference type="GO" id="GO:0004601">
    <property type="term" value="F:peroxidase activity"/>
    <property type="evidence" value="ECO:0007669"/>
    <property type="project" value="InterPro"/>
</dbReference>
<dbReference type="Gene3D" id="1.10.420.10">
    <property type="entry name" value="Peroxidase, domain 2"/>
    <property type="match status" value="1"/>
</dbReference>
<dbReference type="SUPFAM" id="SSF48113">
    <property type="entry name" value="Heme-dependent peroxidases"/>
    <property type="match status" value="1"/>
</dbReference>
<dbReference type="PRINTS" id="PR00458">
    <property type="entry name" value="PEROXIDASE"/>
</dbReference>
<comment type="caution">
    <text evidence="4">The sequence shown here is derived from an EMBL/GenBank/DDBJ whole genome shotgun (WGS) entry which is preliminary data.</text>
</comment>
<dbReference type="OMA" id="HELMMLP"/>
<dbReference type="GO" id="GO:0034599">
    <property type="term" value="P:cellular response to oxidative stress"/>
    <property type="evidence" value="ECO:0007669"/>
    <property type="project" value="InterPro"/>
</dbReference>
<dbReference type="PANTHER" id="PTHR31356">
    <property type="entry name" value="THYLAKOID LUMENAL 29 KDA PROTEIN, CHLOROPLASTIC-RELATED"/>
    <property type="match status" value="1"/>
</dbReference>
<evidence type="ECO:0000256" key="2">
    <source>
        <dbReference type="RuleBase" id="RU004241"/>
    </source>
</evidence>
<dbReference type="InterPro" id="IPR002016">
    <property type="entry name" value="Haem_peroxidase"/>
</dbReference>
<accession>A0A5A8CNE7</accession>
<dbReference type="Proteomes" id="UP000324907">
    <property type="component" value="Unassembled WGS sequence"/>
</dbReference>
<evidence type="ECO:0000313" key="8">
    <source>
        <dbReference type="Proteomes" id="UP000322899"/>
    </source>
</evidence>
<dbReference type="GO" id="GO:0042744">
    <property type="term" value="P:hydrogen peroxide catabolic process"/>
    <property type="evidence" value="ECO:0007669"/>
    <property type="project" value="TreeGrafter"/>
</dbReference>
<evidence type="ECO:0000313" key="11">
    <source>
        <dbReference type="Proteomes" id="UP000325113"/>
    </source>
</evidence>
<evidence type="ECO:0000313" key="6">
    <source>
        <dbReference type="EMBL" id="KAA0168071.1"/>
    </source>
</evidence>
<dbReference type="GO" id="GO:0000302">
    <property type="term" value="P:response to reactive oxygen species"/>
    <property type="evidence" value="ECO:0007669"/>
    <property type="project" value="TreeGrafter"/>
</dbReference>
<dbReference type="Pfam" id="PF00141">
    <property type="entry name" value="peroxidase"/>
    <property type="match status" value="1"/>
</dbReference>
<dbReference type="InterPro" id="IPR044831">
    <property type="entry name" value="Ccp1-like"/>
</dbReference>
<evidence type="ECO:0000313" key="4">
    <source>
        <dbReference type="EMBL" id="KAA0154565.1"/>
    </source>
</evidence>